<evidence type="ECO:0000256" key="1">
    <source>
        <dbReference type="SAM" id="SignalP"/>
    </source>
</evidence>
<organism evidence="2 3">
    <name type="scientific">Aquipseudomonas ullengensis</name>
    <dbReference type="NCBI Taxonomy" id="2759166"/>
    <lineage>
        <taxon>Bacteria</taxon>
        <taxon>Pseudomonadati</taxon>
        <taxon>Pseudomonadota</taxon>
        <taxon>Gammaproteobacteria</taxon>
        <taxon>Pseudomonadales</taxon>
        <taxon>Pseudomonadaceae</taxon>
        <taxon>Aquipseudomonas</taxon>
    </lineage>
</organism>
<keyword evidence="1" id="KW-0732">Signal</keyword>
<gene>
    <name evidence="2" type="ORF">H3H51_02625</name>
</gene>
<protein>
    <recommendedName>
        <fullName evidence="4">Lipoprotein</fullName>
    </recommendedName>
</protein>
<keyword evidence="3" id="KW-1185">Reference proteome</keyword>
<dbReference type="PROSITE" id="PS51257">
    <property type="entry name" value="PROKAR_LIPOPROTEIN"/>
    <property type="match status" value="1"/>
</dbReference>
<dbReference type="RefSeq" id="WP_183087457.1">
    <property type="nucleotide sequence ID" value="NZ_JACJUD010000001.1"/>
</dbReference>
<evidence type="ECO:0000313" key="2">
    <source>
        <dbReference type="EMBL" id="MBB2493896.1"/>
    </source>
</evidence>
<reference evidence="2 3" key="1">
    <citation type="submission" date="2020-08" db="EMBL/GenBank/DDBJ databases">
        <authorList>
            <person name="Kim C.M."/>
        </authorList>
    </citation>
    <scope>NUCLEOTIDE SEQUENCE [LARGE SCALE GENOMIC DNA]</scope>
    <source>
        <strain evidence="2 3">UL070</strain>
    </source>
</reference>
<dbReference type="Proteomes" id="UP000542720">
    <property type="component" value="Unassembled WGS sequence"/>
</dbReference>
<accession>A0A7W4LIT4</accession>
<comment type="caution">
    <text evidence="2">The sequence shown here is derived from an EMBL/GenBank/DDBJ whole genome shotgun (WGS) entry which is preliminary data.</text>
</comment>
<feature type="chain" id="PRO_5031304728" description="Lipoprotein" evidence="1">
    <location>
        <begin position="19"/>
        <end position="154"/>
    </location>
</feature>
<feature type="signal peptide" evidence="1">
    <location>
        <begin position="1"/>
        <end position="18"/>
    </location>
</feature>
<dbReference type="AlphaFoldDB" id="A0A7W4LIT4"/>
<dbReference type="EMBL" id="JACJUD010000001">
    <property type="protein sequence ID" value="MBB2493896.1"/>
    <property type="molecule type" value="Genomic_DNA"/>
</dbReference>
<name>A0A7W4LIT4_9GAMM</name>
<evidence type="ECO:0000313" key="3">
    <source>
        <dbReference type="Proteomes" id="UP000542720"/>
    </source>
</evidence>
<proteinExistence type="predicted"/>
<sequence length="154" mass="16465">MKSLIATLGAVLLLAACAQQPVVIAPAVESPVARVVDGDPQHCSSQAECTTKTSRTLLFVFDYAAAGGALVQRQQRWLFTPADAPQGEWPAIRIQLAEPLAGHFTFSAECQAQSCRYSAAELLRVYRSYLAGEACSLQLASAVHGCRLAEDTAR</sequence>
<evidence type="ECO:0008006" key="4">
    <source>
        <dbReference type="Google" id="ProtNLM"/>
    </source>
</evidence>